<dbReference type="Proteomes" id="UP001592582">
    <property type="component" value="Unassembled WGS sequence"/>
</dbReference>
<evidence type="ECO:0000313" key="1">
    <source>
        <dbReference type="EMBL" id="MFC1409780.1"/>
    </source>
</evidence>
<dbReference type="CDD" id="cd14748">
    <property type="entry name" value="PBP2_UgpB"/>
    <property type="match status" value="1"/>
</dbReference>
<protein>
    <submittedName>
        <fullName evidence="1">ABC transporter substrate-binding protein</fullName>
    </submittedName>
</protein>
<sequence>MTTSPSERFRNVRLGRATAVLACTAALTLTAAACTGSSSSTGSKGDVGSSAAPVTITFWHGWSAPNELKAINTSIAAFEKANPNIKVKAVGNDTDDKVNQALRAGGANAPDVVSTFSTNNVGQYCSSHAFADLTPFMKADGLDPVKTFPKSMLDYTNYKGDQCALPQLGDAFGLYYNTDMFKAAGIASPPKTLSEFDADAVKLTKVSGDSYSQLGFMPNFHGYETQSEHLLGQWGPTYFTSDGKSNVAKDPAFTQMLTWQQGLVKQLGGFTKLEKYRNTFGDEFSAKNPFETGKVAMAMDGEWRVSMIKGDAPDLHYATAPFPVPDALASTYGRGYQTGTIIGMNAKSTKQAAAWKFLKFMTTDTPMLVQFANAISNVPSTFDSLKDPALDHSAQFQTFLDIANNPNTNTTPATVNGGKYLTSIQNFEYDFESGKVKNLQSGLSGLATTIDNDLAQAGQ</sequence>
<dbReference type="Gene3D" id="3.40.190.10">
    <property type="entry name" value="Periplasmic binding protein-like II"/>
    <property type="match status" value="2"/>
</dbReference>
<accession>A0ABV6V7S6</accession>
<gene>
    <name evidence="1" type="ORF">ACEZDG_10865</name>
</gene>
<dbReference type="PANTHER" id="PTHR43649">
    <property type="entry name" value="ARABINOSE-BINDING PROTEIN-RELATED"/>
    <property type="match status" value="1"/>
</dbReference>
<dbReference type="SUPFAM" id="SSF53850">
    <property type="entry name" value="Periplasmic binding protein-like II"/>
    <property type="match status" value="1"/>
</dbReference>
<dbReference type="InterPro" id="IPR050490">
    <property type="entry name" value="Bact_solute-bd_prot1"/>
</dbReference>
<proteinExistence type="predicted"/>
<comment type="caution">
    <text evidence="1">The sequence shown here is derived from an EMBL/GenBank/DDBJ whole genome shotgun (WGS) entry which is preliminary data.</text>
</comment>
<reference evidence="1 2" key="1">
    <citation type="submission" date="2024-09" db="EMBL/GenBank/DDBJ databases">
        <authorList>
            <person name="Lee S.D."/>
        </authorList>
    </citation>
    <scope>NUCLEOTIDE SEQUENCE [LARGE SCALE GENOMIC DNA]</scope>
    <source>
        <strain evidence="1 2">N1-1</strain>
    </source>
</reference>
<evidence type="ECO:0000313" key="2">
    <source>
        <dbReference type="Proteomes" id="UP001592582"/>
    </source>
</evidence>
<organism evidence="1 2">
    <name type="scientific">Streptacidiphilus alkalitolerans</name>
    <dbReference type="NCBI Taxonomy" id="3342712"/>
    <lineage>
        <taxon>Bacteria</taxon>
        <taxon>Bacillati</taxon>
        <taxon>Actinomycetota</taxon>
        <taxon>Actinomycetes</taxon>
        <taxon>Kitasatosporales</taxon>
        <taxon>Streptomycetaceae</taxon>
        <taxon>Streptacidiphilus</taxon>
    </lineage>
</organism>
<name>A0ABV6V7S6_9ACTN</name>
<dbReference type="Pfam" id="PF13416">
    <property type="entry name" value="SBP_bac_8"/>
    <property type="match status" value="1"/>
</dbReference>
<dbReference type="InterPro" id="IPR006059">
    <property type="entry name" value="SBP"/>
</dbReference>
<dbReference type="PANTHER" id="PTHR43649:SF28">
    <property type="entry name" value="BINDING PROTEIN COMPONENT OF ABC SUGAR TRANSPORTER-RELATED"/>
    <property type="match status" value="1"/>
</dbReference>
<dbReference type="EMBL" id="JBHEZX010000004">
    <property type="protein sequence ID" value="MFC1409780.1"/>
    <property type="molecule type" value="Genomic_DNA"/>
</dbReference>
<keyword evidence="2" id="KW-1185">Reference proteome</keyword>